<dbReference type="Gene3D" id="1.10.238.10">
    <property type="entry name" value="EF-hand"/>
    <property type="match status" value="2"/>
</dbReference>
<feature type="domain" description="EF-hand" evidence="4">
    <location>
        <begin position="172"/>
        <end position="205"/>
    </location>
</feature>
<gene>
    <name evidence="5" type="ORF">LLUT_LOCUS28098</name>
</gene>
<dbReference type="EMBL" id="CAXHTB010000020">
    <property type="protein sequence ID" value="CAL0327038.1"/>
    <property type="molecule type" value="Genomic_DNA"/>
</dbReference>
<dbReference type="FunFam" id="1.10.238.10:FF:000330">
    <property type="entry name" value="Putative calcium-binding protein CML41"/>
    <property type="match status" value="1"/>
</dbReference>
<dbReference type="InterPro" id="IPR011992">
    <property type="entry name" value="EF-hand-dom_pair"/>
</dbReference>
<feature type="domain" description="EF-hand" evidence="4">
    <location>
        <begin position="63"/>
        <end position="98"/>
    </location>
</feature>
<dbReference type="PANTHER" id="PTHR10891">
    <property type="entry name" value="EF-HAND CALCIUM-BINDING DOMAIN CONTAINING PROTEIN"/>
    <property type="match status" value="1"/>
</dbReference>
<sequence length="205" mass="23227">MSSTIVSKSSNSKGLFSNKNFFFKLSFPCLTNRSKPKPLPPSDINDTTTPPLIMAYVNNNMYNNDVKFKDVFEHLDVDKDGKISSKELVDYFASVGESMNHRVAKSVVNEFDSDGDEFLDFEDFVKLMKEENNDELENILRSAFEMFEVEKGSGCITPKGLQQMLKQLGDVKSHDECAAMIRAFDLDGNGFLDFHEFQHMMSLAT</sequence>
<dbReference type="AlphaFoldDB" id="A0AAV1XZH8"/>
<feature type="domain" description="EF-hand" evidence="4">
    <location>
        <begin position="99"/>
        <end position="134"/>
    </location>
</feature>
<evidence type="ECO:0000256" key="2">
    <source>
        <dbReference type="ARBA" id="ARBA00022737"/>
    </source>
</evidence>
<comment type="caution">
    <text evidence="5">The sequence shown here is derived from an EMBL/GenBank/DDBJ whole genome shotgun (WGS) entry which is preliminary data.</text>
</comment>
<protein>
    <recommendedName>
        <fullName evidence="4">EF-hand domain-containing protein</fullName>
    </recommendedName>
</protein>
<dbReference type="Proteomes" id="UP001497480">
    <property type="component" value="Unassembled WGS sequence"/>
</dbReference>
<keyword evidence="3" id="KW-0106">Calcium</keyword>
<dbReference type="InterPro" id="IPR018247">
    <property type="entry name" value="EF_Hand_1_Ca_BS"/>
</dbReference>
<dbReference type="InterPro" id="IPR039647">
    <property type="entry name" value="EF_hand_pair_protein_CML-like"/>
</dbReference>
<evidence type="ECO:0000256" key="3">
    <source>
        <dbReference type="ARBA" id="ARBA00022837"/>
    </source>
</evidence>
<proteinExistence type="predicted"/>
<dbReference type="SUPFAM" id="SSF47473">
    <property type="entry name" value="EF-hand"/>
    <property type="match status" value="1"/>
</dbReference>
<evidence type="ECO:0000256" key="1">
    <source>
        <dbReference type="ARBA" id="ARBA00022723"/>
    </source>
</evidence>
<evidence type="ECO:0000313" key="5">
    <source>
        <dbReference type="EMBL" id="CAL0327038.1"/>
    </source>
</evidence>
<name>A0AAV1XZH8_LUPLU</name>
<dbReference type="PROSITE" id="PS00018">
    <property type="entry name" value="EF_HAND_1"/>
    <property type="match status" value="2"/>
</dbReference>
<dbReference type="SMART" id="SM00054">
    <property type="entry name" value="EFh"/>
    <property type="match status" value="4"/>
</dbReference>
<evidence type="ECO:0000259" key="4">
    <source>
        <dbReference type="PROSITE" id="PS50222"/>
    </source>
</evidence>
<dbReference type="Pfam" id="PF13499">
    <property type="entry name" value="EF-hand_7"/>
    <property type="match status" value="2"/>
</dbReference>
<dbReference type="InterPro" id="IPR002048">
    <property type="entry name" value="EF_hand_dom"/>
</dbReference>
<keyword evidence="2" id="KW-0677">Repeat</keyword>
<accession>A0AAV1XZH8</accession>
<reference evidence="5 6" key="1">
    <citation type="submission" date="2024-03" db="EMBL/GenBank/DDBJ databases">
        <authorList>
            <person name="Martinez-Hernandez J."/>
        </authorList>
    </citation>
    <scope>NUCLEOTIDE SEQUENCE [LARGE SCALE GENOMIC DNA]</scope>
</reference>
<dbReference type="PROSITE" id="PS50222">
    <property type="entry name" value="EF_HAND_2"/>
    <property type="match status" value="3"/>
</dbReference>
<keyword evidence="1" id="KW-0479">Metal-binding</keyword>
<keyword evidence="6" id="KW-1185">Reference proteome</keyword>
<evidence type="ECO:0000313" key="6">
    <source>
        <dbReference type="Proteomes" id="UP001497480"/>
    </source>
</evidence>
<dbReference type="GO" id="GO:0005509">
    <property type="term" value="F:calcium ion binding"/>
    <property type="evidence" value="ECO:0007669"/>
    <property type="project" value="InterPro"/>
</dbReference>
<organism evidence="5 6">
    <name type="scientific">Lupinus luteus</name>
    <name type="common">European yellow lupine</name>
    <dbReference type="NCBI Taxonomy" id="3873"/>
    <lineage>
        <taxon>Eukaryota</taxon>
        <taxon>Viridiplantae</taxon>
        <taxon>Streptophyta</taxon>
        <taxon>Embryophyta</taxon>
        <taxon>Tracheophyta</taxon>
        <taxon>Spermatophyta</taxon>
        <taxon>Magnoliopsida</taxon>
        <taxon>eudicotyledons</taxon>
        <taxon>Gunneridae</taxon>
        <taxon>Pentapetalae</taxon>
        <taxon>rosids</taxon>
        <taxon>fabids</taxon>
        <taxon>Fabales</taxon>
        <taxon>Fabaceae</taxon>
        <taxon>Papilionoideae</taxon>
        <taxon>50 kb inversion clade</taxon>
        <taxon>genistoids sensu lato</taxon>
        <taxon>core genistoids</taxon>
        <taxon>Genisteae</taxon>
        <taxon>Lupinus</taxon>
    </lineage>
</organism>
<dbReference type="CDD" id="cd00051">
    <property type="entry name" value="EFh"/>
    <property type="match status" value="2"/>
</dbReference>